<keyword evidence="2" id="KW-1185">Reference proteome</keyword>
<sequence length="176" mass="19794">MGANLDLKIILKGETGLGIKNETGIRIESETEIEMTVDSQRTYHDAPNKCLSIGLSFSRDVMNEKRAVSCSRLESSSQTRFALNAVLNHRARWRPLEGSHQFNSAEEWNTHAVLLHARSSRKASVKGKLGASRRLITEGGPDVFEGNPAERRFDDRLRWKNFEPARAHETAHVSIN</sequence>
<comment type="caution">
    <text evidence="1">The sequence shown here is derived from an EMBL/GenBank/DDBJ whole genome shotgun (WGS) entry which is preliminary data.</text>
</comment>
<name>A0A4C1TC06_EUMVA</name>
<evidence type="ECO:0000313" key="2">
    <source>
        <dbReference type="Proteomes" id="UP000299102"/>
    </source>
</evidence>
<reference evidence="1 2" key="1">
    <citation type="journal article" date="2019" name="Commun. Biol.">
        <title>The bagworm genome reveals a unique fibroin gene that provides high tensile strength.</title>
        <authorList>
            <person name="Kono N."/>
            <person name="Nakamura H."/>
            <person name="Ohtoshi R."/>
            <person name="Tomita M."/>
            <person name="Numata K."/>
            <person name="Arakawa K."/>
        </authorList>
    </citation>
    <scope>NUCLEOTIDE SEQUENCE [LARGE SCALE GENOMIC DNA]</scope>
</reference>
<dbReference type="Proteomes" id="UP000299102">
    <property type="component" value="Unassembled WGS sequence"/>
</dbReference>
<dbReference type="EMBL" id="BGZK01000049">
    <property type="protein sequence ID" value="GBP12063.1"/>
    <property type="molecule type" value="Genomic_DNA"/>
</dbReference>
<proteinExistence type="predicted"/>
<dbReference type="AlphaFoldDB" id="A0A4C1TC06"/>
<protein>
    <submittedName>
        <fullName evidence="1">Uncharacterized protein</fullName>
    </submittedName>
</protein>
<evidence type="ECO:0000313" key="1">
    <source>
        <dbReference type="EMBL" id="GBP12063.1"/>
    </source>
</evidence>
<accession>A0A4C1TC06</accession>
<organism evidence="1 2">
    <name type="scientific">Eumeta variegata</name>
    <name type="common">Bagworm moth</name>
    <name type="synonym">Eumeta japonica</name>
    <dbReference type="NCBI Taxonomy" id="151549"/>
    <lineage>
        <taxon>Eukaryota</taxon>
        <taxon>Metazoa</taxon>
        <taxon>Ecdysozoa</taxon>
        <taxon>Arthropoda</taxon>
        <taxon>Hexapoda</taxon>
        <taxon>Insecta</taxon>
        <taxon>Pterygota</taxon>
        <taxon>Neoptera</taxon>
        <taxon>Endopterygota</taxon>
        <taxon>Lepidoptera</taxon>
        <taxon>Glossata</taxon>
        <taxon>Ditrysia</taxon>
        <taxon>Tineoidea</taxon>
        <taxon>Psychidae</taxon>
        <taxon>Oiketicinae</taxon>
        <taxon>Eumeta</taxon>
    </lineage>
</organism>
<gene>
    <name evidence="1" type="ORF">EVAR_5895_1</name>
</gene>